<dbReference type="Proteomes" id="UP001163687">
    <property type="component" value="Chromosome"/>
</dbReference>
<gene>
    <name evidence="2" type="ORF">caldi_26420</name>
</gene>
<dbReference type="AlphaFoldDB" id="A0AA35CLX1"/>
<organism evidence="2 3">
    <name type="scientific">Caldinitratiruptor microaerophilus</name>
    <dbReference type="NCBI Taxonomy" id="671077"/>
    <lineage>
        <taxon>Bacteria</taxon>
        <taxon>Bacillati</taxon>
        <taxon>Bacillota</taxon>
        <taxon>Clostridia</taxon>
        <taxon>Eubacteriales</taxon>
        <taxon>Symbiobacteriaceae</taxon>
        <taxon>Caldinitratiruptor</taxon>
    </lineage>
</organism>
<evidence type="ECO:0000313" key="2">
    <source>
        <dbReference type="EMBL" id="BDG61552.1"/>
    </source>
</evidence>
<protein>
    <submittedName>
        <fullName evidence="2">Uncharacterized protein</fullName>
    </submittedName>
</protein>
<evidence type="ECO:0000256" key="1">
    <source>
        <dbReference type="SAM" id="MobiDB-lite"/>
    </source>
</evidence>
<accession>A0AA35CLX1</accession>
<sequence length="88" mass="9749">MQHHLVLLQVSRYRQYEILPEKGLRSPPVALPGIRQDPQGSGKLRVPVLLQVPEKHVDVPGWGFQPSYPETHASALSPGPAGRRMPTP</sequence>
<dbReference type="KEGG" id="cmic:caldi_26420"/>
<feature type="region of interest" description="Disordered" evidence="1">
    <location>
        <begin position="68"/>
        <end position="88"/>
    </location>
</feature>
<proteinExistence type="predicted"/>
<keyword evidence="3" id="KW-1185">Reference proteome</keyword>
<dbReference type="EMBL" id="AP025628">
    <property type="protein sequence ID" value="BDG61552.1"/>
    <property type="molecule type" value="Genomic_DNA"/>
</dbReference>
<reference evidence="2" key="1">
    <citation type="submission" date="2022-03" db="EMBL/GenBank/DDBJ databases">
        <title>Complete genome sequence of Caldinitratiruptor microaerophilus.</title>
        <authorList>
            <person name="Mukaiyama R."/>
            <person name="Nishiyama T."/>
            <person name="Ueda K."/>
        </authorList>
    </citation>
    <scope>NUCLEOTIDE SEQUENCE</scope>
    <source>
        <strain evidence="2">JCM 16183</strain>
    </source>
</reference>
<evidence type="ECO:0000313" key="3">
    <source>
        <dbReference type="Proteomes" id="UP001163687"/>
    </source>
</evidence>
<name>A0AA35CLX1_9FIRM</name>